<reference evidence="3" key="1">
    <citation type="journal article" date="2019" name="Science">
        <title>Mutation of a bHLH transcription factor allowed almond domestication.</title>
        <authorList>
            <person name="Sanchez-Perez R."/>
            <person name="Pavan S."/>
            <person name="Mazzeo R."/>
            <person name="Moldovan C."/>
            <person name="Aiese Cigliano R."/>
            <person name="Del Cueto J."/>
            <person name="Ricciardi F."/>
            <person name="Lotti C."/>
            <person name="Ricciardi L."/>
            <person name="Dicenta F."/>
            <person name="Lopez-Marques R.L."/>
            <person name="Lindberg Moller B."/>
        </authorList>
    </citation>
    <scope>NUCLEOTIDE SEQUENCE</scope>
</reference>
<keyword evidence="3" id="KW-0418">Kinase</keyword>
<dbReference type="SUPFAM" id="SSF56672">
    <property type="entry name" value="DNA/RNA polymerases"/>
    <property type="match status" value="1"/>
</dbReference>
<feature type="compositionally biased region" description="Pro residues" evidence="1">
    <location>
        <begin position="201"/>
        <end position="217"/>
    </location>
</feature>
<feature type="non-terminal residue" evidence="3">
    <location>
        <position position="709"/>
    </location>
</feature>
<dbReference type="InterPro" id="IPR043502">
    <property type="entry name" value="DNA/RNA_pol_sf"/>
</dbReference>
<feature type="compositionally biased region" description="Low complexity" evidence="1">
    <location>
        <begin position="218"/>
        <end position="231"/>
    </location>
</feature>
<dbReference type="SUPFAM" id="SSF57756">
    <property type="entry name" value="Retrovirus zinc finger-like domains"/>
    <property type="match status" value="1"/>
</dbReference>
<accession>A0A4Y1RXB8</accession>
<feature type="non-terminal residue" evidence="3">
    <location>
        <position position="1"/>
    </location>
</feature>
<dbReference type="AlphaFoldDB" id="A0A4Y1RXB8"/>
<feature type="region of interest" description="Disordered" evidence="1">
    <location>
        <begin position="82"/>
        <end position="110"/>
    </location>
</feature>
<dbReference type="PANTHER" id="PTHR11439">
    <property type="entry name" value="GAG-POL-RELATED RETROTRANSPOSON"/>
    <property type="match status" value="1"/>
</dbReference>
<evidence type="ECO:0000313" key="3">
    <source>
        <dbReference type="EMBL" id="BBH08397.1"/>
    </source>
</evidence>
<evidence type="ECO:0000259" key="2">
    <source>
        <dbReference type="Pfam" id="PF07727"/>
    </source>
</evidence>
<organism evidence="3">
    <name type="scientific">Prunus dulcis</name>
    <name type="common">Almond</name>
    <name type="synonym">Amygdalus dulcis</name>
    <dbReference type="NCBI Taxonomy" id="3755"/>
    <lineage>
        <taxon>Eukaryota</taxon>
        <taxon>Viridiplantae</taxon>
        <taxon>Streptophyta</taxon>
        <taxon>Embryophyta</taxon>
        <taxon>Tracheophyta</taxon>
        <taxon>Spermatophyta</taxon>
        <taxon>Magnoliopsida</taxon>
        <taxon>eudicotyledons</taxon>
        <taxon>Gunneridae</taxon>
        <taxon>Pentapetalae</taxon>
        <taxon>rosids</taxon>
        <taxon>fabids</taxon>
        <taxon>Rosales</taxon>
        <taxon>Rosaceae</taxon>
        <taxon>Amygdaloideae</taxon>
        <taxon>Amygdaleae</taxon>
        <taxon>Prunus</taxon>
    </lineage>
</organism>
<gene>
    <name evidence="3" type="ORF">Prudu_020574</name>
</gene>
<dbReference type="Pfam" id="PF07727">
    <property type="entry name" value="RVT_2"/>
    <property type="match status" value="1"/>
</dbReference>
<feature type="domain" description="Reverse transcriptase Ty1/copia-type" evidence="2">
    <location>
        <begin position="340"/>
        <end position="445"/>
    </location>
</feature>
<protein>
    <submittedName>
        <fullName evidence="3">Wall-associated kinase 2</fullName>
    </submittedName>
</protein>
<dbReference type="CDD" id="cd09272">
    <property type="entry name" value="RNase_HI_RT_Ty1"/>
    <property type="match status" value="1"/>
</dbReference>
<dbReference type="GO" id="GO:0016301">
    <property type="term" value="F:kinase activity"/>
    <property type="evidence" value="ECO:0007669"/>
    <property type="project" value="UniProtKB-KW"/>
</dbReference>
<dbReference type="InterPro" id="IPR013103">
    <property type="entry name" value="RVT_2"/>
</dbReference>
<dbReference type="GO" id="GO:0003676">
    <property type="term" value="F:nucleic acid binding"/>
    <property type="evidence" value="ECO:0007669"/>
    <property type="project" value="InterPro"/>
</dbReference>
<sequence length="709" mass="79356">DPLPIVNRAYSLLLQDERQRSLQPVITTSLDQSAMAANRPQSQKPFYHCKFCDTDGHSESRCRKNPASKNYMFCTFCDTAGHTQSHCKKKNGTAKTNSSSSRTTSTGSFVAATTSTPAAPTLTHEQYNQLIAMLPSGKSNSMANDLSSKREIGKGLERGGLYYLAPDVPSIANSAVASPSFNLWHWRLEFEPSDHATASAPTPPLNPITETTPPPSPITTHSSPISHTSSLPPIPSSSPPSIPTPSDSTPLPPRHRKPPGYLSDYHCYQSQVDLPSSTPVQHGTRYPLSHYLSYDKFSIKHQSFLASITTIVEPNTFDEAIKYPEWRKAMQSELAALEANHTWTLMALPAHKKAIGCKWVYKIKRHSNGTIERCKARLVAKGYTQMEGIDYHETFSPVAKLTTVRVLLSLAAAKGWCLQQLDVNNAFLHGDLHEEVYMQLPPGTDTATISIIKNLLHQRFHLKDLGDLKYFLGIEVSRSPKGLYLSQRKYALDILKDSGLIGARPTFFPMEQNLKLNNEDGELLHNPETYRRLVGRLIYLTITRPDIVHTVHILSQFMQSPRTTHKDAADRLLHYLKGTPGQGILLSSSNNFQLRAYCDSNWASCPMTRRSTTGYFVLLGESPISWKTKKQDTVSRSSAEAEYRAMAMATCELQWLRYLLYDLGLSHTTPSLLYCDNQAALYIAANPVYHERTKHIEIDCHVVREKIQN</sequence>
<name>A0A4Y1RXB8_PRUDU</name>
<evidence type="ECO:0000256" key="1">
    <source>
        <dbReference type="SAM" id="MobiDB-lite"/>
    </source>
</evidence>
<proteinExistence type="predicted"/>
<dbReference type="EMBL" id="AP019303">
    <property type="protein sequence ID" value="BBH08397.1"/>
    <property type="molecule type" value="Genomic_DNA"/>
</dbReference>
<feature type="compositionally biased region" description="Pro residues" evidence="1">
    <location>
        <begin position="232"/>
        <end position="243"/>
    </location>
</feature>
<dbReference type="GO" id="GO:0008270">
    <property type="term" value="F:zinc ion binding"/>
    <property type="evidence" value="ECO:0007669"/>
    <property type="project" value="InterPro"/>
</dbReference>
<feature type="region of interest" description="Disordered" evidence="1">
    <location>
        <begin position="195"/>
        <end position="256"/>
    </location>
</feature>
<feature type="compositionally biased region" description="Low complexity" evidence="1">
    <location>
        <begin position="93"/>
        <end position="110"/>
    </location>
</feature>
<dbReference type="PANTHER" id="PTHR11439:SF487">
    <property type="entry name" value="RNA-DIRECTED DNA POLYMERASE"/>
    <property type="match status" value="1"/>
</dbReference>
<keyword evidence="3" id="KW-0808">Transferase</keyword>
<dbReference type="InterPro" id="IPR036875">
    <property type="entry name" value="Znf_CCHC_sf"/>
</dbReference>